<accession>A0A918KSW5</accession>
<dbReference type="InterPro" id="IPR043128">
    <property type="entry name" value="Rev_trsase/Diguanyl_cyclase"/>
</dbReference>
<dbReference type="SUPFAM" id="SSF141868">
    <property type="entry name" value="EAL domain-like"/>
    <property type="match status" value="1"/>
</dbReference>
<feature type="domain" description="EAL" evidence="1">
    <location>
        <begin position="317"/>
        <end position="563"/>
    </location>
</feature>
<dbReference type="Gene3D" id="3.20.20.450">
    <property type="entry name" value="EAL domain"/>
    <property type="match status" value="1"/>
</dbReference>
<dbReference type="SUPFAM" id="SSF55785">
    <property type="entry name" value="PYP-like sensor domain (PAS domain)"/>
    <property type="match status" value="1"/>
</dbReference>
<dbReference type="Pfam" id="PF00563">
    <property type="entry name" value="EAL"/>
    <property type="match status" value="1"/>
</dbReference>
<dbReference type="PANTHER" id="PTHR33121:SF79">
    <property type="entry name" value="CYCLIC DI-GMP PHOSPHODIESTERASE PDED-RELATED"/>
    <property type="match status" value="1"/>
</dbReference>
<dbReference type="PROSITE" id="PS50883">
    <property type="entry name" value="EAL"/>
    <property type="match status" value="1"/>
</dbReference>
<dbReference type="PANTHER" id="PTHR33121">
    <property type="entry name" value="CYCLIC DI-GMP PHOSPHODIESTERASE PDEF"/>
    <property type="match status" value="1"/>
</dbReference>
<dbReference type="Proteomes" id="UP000600865">
    <property type="component" value="Unassembled WGS sequence"/>
</dbReference>
<comment type="caution">
    <text evidence="3">The sequence shown here is derived from an EMBL/GenBank/DDBJ whole genome shotgun (WGS) entry which is preliminary data.</text>
</comment>
<dbReference type="GO" id="GO:0071111">
    <property type="term" value="F:cyclic-guanylate-specific phosphodiesterase activity"/>
    <property type="evidence" value="ECO:0007669"/>
    <property type="project" value="InterPro"/>
</dbReference>
<dbReference type="RefSeq" id="WP_189586003.1">
    <property type="nucleotide sequence ID" value="NZ_BMYV01000002.1"/>
</dbReference>
<dbReference type="CDD" id="cd01948">
    <property type="entry name" value="EAL"/>
    <property type="match status" value="1"/>
</dbReference>
<dbReference type="EMBL" id="BMYV01000002">
    <property type="protein sequence ID" value="GGX72166.1"/>
    <property type="molecule type" value="Genomic_DNA"/>
</dbReference>
<protein>
    <submittedName>
        <fullName evidence="3">GGDEF-domain containing protein</fullName>
    </submittedName>
</protein>
<reference evidence="3 4" key="1">
    <citation type="journal article" date="2014" name="Int. J. Syst. Evol. Microbiol.">
        <title>Complete genome sequence of Corynebacterium casei LMG S-19264T (=DSM 44701T), isolated from a smear-ripened cheese.</title>
        <authorList>
            <consortium name="US DOE Joint Genome Institute (JGI-PGF)"/>
            <person name="Walter F."/>
            <person name="Albersmeier A."/>
            <person name="Kalinowski J."/>
            <person name="Ruckert C."/>
        </authorList>
    </citation>
    <scope>NUCLEOTIDE SEQUENCE [LARGE SCALE GENOMIC DNA]</scope>
    <source>
        <strain evidence="3 4">KCTC 23968</strain>
    </source>
</reference>
<proteinExistence type="predicted"/>
<dbReference type="AlphaFoldDB" id="A0A918KSW5"/>
<dbReference type="InterPro" id="IPR000160">
    <property type="entry name" value="GGDEF_dom"/>
</dbReference>
<dbReference type="Pfam" id="PF00990">
    <property type="entry name" value="GGDEF"/>
    <property type="match status" value="1"/>
</dbReference>
<dbReference type="NCBIfam" id="TIGR00254">
    <property type="entry name" value="GGDEF"/>
    <property type="match status" value="1"/>
</dbReference>
<name>A0A918KSW5_9PROT</name>
<dbReference type="SUPFAM" id="SSF55073">
    <property type="entry name" value="Nucleotide cyclase"/>
    <property type="match status" value="1"/>
</dbReference>
<organism evidence="3 4">
    <name type="scientific">Litorimonas cladophorae</name>
    <dbReference type="NCBI Taxonomy" id="1220491"/>
    <lineage>
        <taxon>Bacteria</taxon>
        <taxon>Pseudomonadati</taxon>
        <taxon>Pseudomonadota</taxon>
        <taxon>Alphaproteobacteria</taxon>
        <taxon>Maricaulales</taxon>
        <taxon>Robiginitomaculaceae</taxon>
    </lineage>
</organism>
<dbReference type="InterPro" id="IPR035919">
    <property type="entry name" value="EAL_sf"/>
</dbReference>
<sequence length="563" mass="62367">MNKNVTKGDRLARIAGVWSKDVALSLMRAAPFRITDRTILHFEPHAQAADVLCSSSGQIPNVLVDWNYRLKGEDVRARQKAMRRLTWDGAEYKLTYQWRTDQGEEIWLEEQGRRKSGLGDIPTEIEGVIRNVTSRRRVENRTAFLATHDDLTSVSNAAATEKSLDHLAALTNRQRGEGALLRLRLTNLSDINAVYGFETGDRLLIEFARRLSQIVRAPDVLGRIGGADFGLVLYGSTAEDVRAIAKRLFFLLENSPVQTPHGGLYGEFSASSTQMRVQASSASEALSQTEFAIEDARPSEIKAFVETMAMDTLRTRQETTADDILNALNQRRIQLAYQPIIETKTSRLHHYEALLRLRREDGEVVSAGRFIMAAERLGLVHLLDRRALELAAETLATEPDVHLALNVSAGTVKDVTAASEYIAALKALGPAAERVTLELTETVALDDPAMASEFSNEVRAIGCEFAIDDFGSGYTTFRNLMAIEADMIKIDGTLIEGIASDPNKQTFVRMMVDLAQTFSVKTVAEMVDDRADADILRRLGVDYLQGFMFGVPSAAPSWQKRAS</sequence>
<dbReference type="InterPro" id="IPR035965">
    <property type="entry name" value="PAS-like_dom_sf"/>
</dbReference>
<dbReference type="InterPro" id="IPR050706">
    <property type="entry name" value="Cyclic-di-GMP_PDE-like"/>
</dbReference>
<dbReference type="Gene3D" id="3.30.450.20">
    <property type="entry name" value="PAS domain"/>
    <property type="match status" value="1"/>
</dbReference>
<gene>
    <name evidence="3" type="ORF">GCM10011309_23060</name>
</gene>
<feature type="domain" description="GGDEF" evidence="2">
    <location>
        <begin position="176"/>
        <end position="306"/>
    </location>
</feature>
<dbReference type="SMART" id="SM00052">
    <property type="entry name" value="EAL"/>
    <property type="match status" value="1"/>
</dbReference>
<dbReference type="PROSITE" id="PS50887">
    <property type="entry name" value="GGDEF"/>
    <property type="match status" value="1"/>
</dbReference>
<evidence type="ECO:0000259" key="2">
    <source>
        <dbReference type="PROSITE" id="PS50887"/>
    </source>
</evidence>
<dbReference type="InterPro" id="IPR001633">
    <property type="entry name" value="EAL_dom"/>
</dbReference>
<evidence type="ECO:0000313" key="4">
    <source>
        <dbReference type="Proteomes" id="UP000600865"/>
    </source>
</evidence>
<dbReference type="InterPro" id="IPR029787">
    <property type="entry name" value="Nucleotide_cyclase"/>
</dbReference>
<evidence type="ECO:0000313" key="3">
    <source>
        <dbReference type="EMBL" id="GGX72166.1"/>
    </source>
</evidence>
<dbReference type="Gene3D" id="3.30.70.270">
    <property type="match status" value="1"/>
</dbReference>
<keyword evidence="4" id="KW-1185">Reference proteome</keyword>
<dbReference type="CDD" id="cd01949">
    <property type="entry name" value="GGDEF"/>
    <property type="match status" value="1"/>
</dbReference>
<evidence type="ECO:0000259" key="1">
    <source>
        <dbReference type="PROSITE" id="PS50883"/>
    </source>
</evidence>
<dbReference type="SMART" id="SM00267">
    <property type="entry name" value="GGDEF"/>
    <property type="match status" value="1"/>
</dbReference>